<evidence type="ECO:0000256" key="5">
    <source>
        <dbReference type="ARBA" id="ARBA00022927"/>
    </source>
</evidence>
<evidence type="ECO:0000256" key="2">
    <source>
        <dbReference type="ARBA" id="ARBA00022448"/>
    </source>
</evidence>
<dbReference type="EMBL" id="PSNW01000002">
    <property type="protein sequence ID" value="PPE74998.1"/>
    <property type="molecule type" value="Genomic_DNA"/>
</dbReference>
<evidence type="ECO:0000256" key="9">
    <source>
        <dbReference type="HAMAP-Rule" id="MF_00237"/>
    </source>
</evidence>
<keyword evidence="8 9" id="KW-0472">Membrane</keyword>
<sequence>MFDVGFSELLLCFIVALVVLGPERLPKLARTVGRWSGQAKVYMRNLTTELDRESRLMELKKQVEEAQKLLSEQAQEAKAGVEKLMKPAQESIQDARTEVEQLAKDSDPRP</sequence>
<dbReference type="InterPro" id="IPR003369">
    <property type="entry name" value="TatA/B/E"/>
</dbReference>
<evidence type="ECO:0000313" key="11">
    <source>
        <dbReference type="EMBL" id="PPE74998.1"/>
    </source>
</evidence>
<accession>A0A2S5TJM0</accession>
<dbReference type="PANTHER" id="PTHR33162">
    <property type="entry name" value="SEC-INDEPENDENT PROTEIN TRANSLOCASE PROTEIN TATA, CHLOROPLASTIC"/>
    <property type="match status" value="1"/>
</dbReference>
<proteinExistence type="inferred from homology"/>
<keyword evidence="7 9" id="KW-0811">Translocation</keyword>
<evidence type="ECO:0000256" key="6">
    <source>
        <dbReference type="ARBA" id="ARBA00022989"/>
    </source>
</evidence>
<organism evidence="11 12">
    <name type="scientific">Solimonas fluminis</name>
    <dbReference type="NCBI Taxonomy" id="2086571"/>
    <lineage>
        <taxon>Bacteria</taxon>
        <taxon>Pseudomonadati</taxon>
        <taxon>Pseudomonadota</taxon>
        <taxon>Gammaproteobacteria</taxon>
        <taxon>Nevskiales</taxon>
        <taxon>Nevskiaceae</taxon>
        <taxon>Solimonas</taxon>
    </lineage>
</organism>
<evidence type="ECO:0000256" key="1">
    <source>
        <dbReference type="ARBA" id="ARBA00004167"/>
    </source>
</evidence>
<dbReference type="PANTHER" id="PTHR33162:SF1">
    <property type="entry name" value="SEC-INDEPENDENT PROTEIN TRANSLOCASE PROTEIN TATA, CHLOROPLASTIC"/>
    <property type="match status" value="1"/>
</dbReference>
<dbReference type="Proteomes" id="UP000238220">
    <property type="component" value="Unassembled WGS sequence"/>
</dbReference>
<dbReference type="OrthoDB" id="9816005at2"/>
<keyword evidence="4 9" id="KW-0812">Transmembrane</keyword>
<evidence type="ECO:0000256" key="10">
    <source>
        <dbReference type="SAM" id="Coils"/>
    </source>
</evidence>
<dbReference type="InterPro" id="IPR018448">
    <property type="entry name" value="TatB"/>
</dbReference>
<comment type="caution">
    <text evidence="11">The sequence shown here is derived from an EMBL/GenBank/DDBJ whole genome shotgun (WGS) entry which is preliminary data.</text>
</comment>
<comment type="similarity">
    <text evidence="9">Belongs to the TatB family.</text>
</comment>
<keyword evidence="5 9" id="KW-0653">Protein transport</keyword>
<dbReference type="GO" id="GO:0033281">
    <property type="term" value="C:TAT protein transport complex"/>
    <property type="evidence" value="ECO:0007669"/>
    <property type="project" value="UniProtKB-UniRule"/>
</dbReference>
<keyword evidence="3 9" id="KW-1003">Cell membrane</keyword>
<protein>
    <recommendedName>
        <fullName evidence="9">Sec-independent protein translocase protein TatB</fullName>
    </recommendedName>
</protein>
<dbReference type="Gene3D" id="1.20.5.3310">
    <property type="match status" value="1"/>
</dbReference>
<dbReference type="GO" id="GO:0043953">
    <property type="term" value="P:protein transport by the Tat complex"/>
    <property type="evidence" value="ECO:0007669"/>
    <property type="project" value="UniProtKB-UniRule"/>
</dbReference>
<keyword evidence="12" id="KW-1185">Reference proteome</keyword>
<evidence type="ECO:0000313" key="12">
    <source>
        <dbReference type="Proteomes" id="UP000238220"/>
    </source>
</evidence>
<name>A0A2S5TJM0_9GAMM</name>
<evidence type="ECO:0000256" key="8">
    <source>
        <dbReference type="ARBA" id="ARBA00023136"/>
    </source>
</evidence>
<keyword evidence="10" id="KW-0175">Coiled coil</keyword>
<dbReference type="Pfam" id="PF02416">
    <property type="entry name" value="TatA_B_E"/>
    <property type="match status" value="1"/>
</dbReference>
<evidence type="ECO:0000256" key="7">
    <source>
        <dbReference type="ARBA" id="ARBA00023010"/>
    </source>
</evidence>
<comment type="function">
    <text evidence="9">Part of the twin-arginine translocation (Tat) system that transports large folded proteins containing a characteristic twin-arginine motif in their signal peptide across membranes. Together with TatC, TatB is part of a receptor directly interacting with Tat signal peptides. TatB may form an oligomeric binding site that transiently accommodates folded Tat precursor proteins before their translocation.</text>
</comment>
<dbReference type="PRINTS" id="PR01506">
    <property type="entry name" value="TATBPROTEIN"/>
</dbReference>
<evidence type="ECO:0000256" key="3">
    <source>
        <dbReference type="ARBA" id="ARBA00022475"/>
    </source>
</evidence>
<dbReference type="GO" id="GO:0008320">
    <property type="term" value="F:protein transmembrane transporter activity"/>
    <property type="evidence" value="ECO:0007669"/>
    <property type="project" value="UniProtKB-UniRule"/>
</dbReference>
<feature type="coiled-coil region" evidence="10">
    <location>
        <begin position="56"/>
        <end position="105"/>
    </location>
</feature>
<comment type="subunit">
    <text evidence="9">The Tat system comprises two distinct complexes: a TatABC complex, containing multiple copies of TatA, TatB and TatC subunits, and a separate TatA complex, containing only TatA subunits. Substrates initially bind to the TatABC complex, which probably triggers association of the separate TatA complex to form the active translocon.</text>
</comment>
<dbReference type="RefSeq" id="WP_104229224.1">
    <property type="nucleotide sequence ID" value="NZ_PSNW01000002.1"/>
</dbReference>
<dbReference type="HAMAP" id="MF_00237">
    <property type="entry name" value="TatB"/>
    <property type="match status" value="1"/>
</dbReference>
<keyword evidence="6 9" id="KW-1133">Transmembrane helix</keyword>
<gene>
    <name evidence="9 11" type="primary">tatB</name>
    <name evidence="11" type="ORF">C3942_04800</name>
</gene>
<evidence type="ECO:0000256" key="4">
    <source>
        <dbReference type="ARBA" id="ARBA00022692"/>
    </source>
</evidence>
<comment type="subcellular location">
    <subcellularLocation>
        <location evidence="9">Cell membrane</location>
        <topology evidence="9">Single-pass membrane protein</topology>
    </subcellularLocation>
    <subcellularLocation>
        <location evidence="1">Membrane</location>
        <topology evidence="1">Single-pass membrane protein</topology>
    </subcellularLocation>
</comment>
<dbReference type="AlphaFoldDB" id="A0A2S5TJM0"/>
<reference evidence="11 12" key="1">
    <citation type="submission" date="2018-02" db="EMBL/GenBank/DDBJ databases">
        <title>Genome sequencing of Solimonas sp. HR-BB.</title>
        <authorList>
            <person name="Lee Y."/>
            <person name="Jeon C.O."/>
        </authorList>
    </citation>
    <scope>NUCLEOTIDE SEQUENCE [LARGE SCALE GENOMIC DNA]</scope>
    <source>
        <strain evidence="11 12">HR-BB</strain>
    </source>
</reference>
<dbReference type="NCBIfam" id="TIGR01410">
    <property type="entry name" value="tatB"/>
    <property type="match status" value="1"/>
</dbReference>
<keyword evidence="2 9" id="KW-0813">Transport</keyword>